<evidence type="ECO:0000313" key="2">
    <source>
        <dbReference type="Proteomes" id="UP000038083"/>
    </source>
</evidence>
<sequence>MQKVQNVNRILFLFFLLGISNSIFSQKTMGGIYSYIDGTGEFWTRLELSKDGYFNYESGMDVGVSEYGKGNYVQTKDSLILNFDLTELIEGIYHRYTYYQTNKDSVEINYRIITPKNENINGLNIVSLTDETGDVLENTNIGTLRLKKINNFRRIFISLIGFDAYEFKISGNYNYNIDIYWRTPSDYYRASPIKFVTKKYKILKNKKDYLELQQPDGTILQFKKVEKGFYSDDPFE</sequence>
<accession>A0A0B7H8U6</accession>
<reference evidence="1 2" key="1">
    <citation type="submission" date="2015-01" db="EMBL/GenBank/DDBJ databases">
        <authorList>
            <person name="Xiang T."/>
            <person name="Song Y."/>
            <person name="Huang L."/>
            <person name="Wang B."/>
            <person name="Wu P."/>
        </authorList>
    </citation>
    <scope>NUCLEOTIDE SEQUENCE [LARGE SCALE GENOMIC DNA]</scope>
    <source>
        <strain evidence="1 2">Ccy74</strain>
    </source>
</reference>
<organism evidence="1 2">
    <name type="scientific">Capnocytophaga cynodegmi</name>
    <dbReference type="NCBI Taxonomy" id="28189"/>
    <lineage>
        <taxon>Bacteria</taxon>
        <taxon>Pseudomonadati</taxon>
        <taxon>Bacteroidota</taxon>
        <taxon>Flavobacteriia</taxon>
        <taxon>Flavobacteriales</taxon>
        <taxon>Flavobacteriaceae</taxon>
        <taxon>Capnocytophaga</taxon>
    </lineage>
</organism>
<dbReference type="AlphaFoldDB" id="A0A0B7H8U6"/>
<protein>
    <submittedName>
        <fullName evidence="1">Uncharacterized protein</fullName>
    </submittedName>
</protein>
<proteinExistence type="predicted"/>
<gene>
    <name evidence="1" type="ORF">CCYN74_100138</name>
</gene>
<name>A0A0B7H8U6_9FLAO</name>
<dbReference type="EMBL" id="CDOG01000002">
    <property type="protein sequence ID" value="CEN34367.1"/>
    <property type="molecule type" value="Genomic_DNA"/>
</dbReference>
<dbReference type="Proteomes" id="UP000038083">
    <property type="component" value="Unassembled WGS sequence"/>
</dbReference>
<evidence type="ECO:0000313" key="1">
    <source>
        <dbReference type="EMBL" id="CEN34367.1"/>
    </source>
</evidence>